<feature type="region of interest" description="Disordered" evidence="1">
    <location>
        <begin position="67"/>
        <end position="86"/>
    </location>
</feature>
<proteinExistence type="predicted"/>
<evidence type="ECO:0000313" key="3">
    <source>
        <dbReference type="Proteomes" id="UP001221898"/>
    </source>
</evidence>
<evidence type="ECO:0000313" key="2">
    <source>
        <dbReference type="EMBL" id="KAJ8409124.1"/>
    </source>
</evidence>
<evidence type="ECO:0000256" key="1">
    <source>
        <dbReference type="SAM" id="MobiDB-lite"/>
    </source>
</evidence>
<keyword evidence="3" id="KW-1185">Reference proteome</keyword>
<gene>
    <name evidence="2" type="ORF">AAFF_G00241450</name>
</gene>
<comment type="caution">
    <text evidence="2">The sequence shown here is derived from an EMBL/GenBank/DDBJ whole genome shotgun (WGS) entry which is preliminary data.</text>
</comment>
<name>A0AAD7WUV3_9TELE</name>
<protein>
    <submittedName>
        <fullName evidence="2">Uncharacterized protein</fullName>
    </submittedName>
</protein>
<accession>A0AAD7WUV3</accession>
<dbReference type="Proteomes" id="UP001221898">
    <property type="component" value="Unassembled WGS sequence"/>
</dbReference>
<dbReference type="EMBL" id="JAINUG010000032">
    <property type="protein sequence ID" value="KAJ8409124.1"/>
    <property type="molecule type" value="Genomic_DNA"/>
</dbReference>
<reference evidence="2" key="1">
    <citation type="journal article" date="2023" name="Science">
        <title>Genome structures resolve the early diversification of teleost fishes.</title>
        <authorList>
            <person name="Parey E."/>
            <person name="Louis A."/>
            <person name="Montfort J."/>
            <person name="Bouchez O."/>
            <person name="Roques C."/>
            <person name="Iampietro C."/>
            <person name="Lluch J."/>
            <person name="Castinel A."/>
            <person name="Donnadieu C."/>
            <person name="Desvignes T."/>
            <person name="Floi Bucao C."/>
            <person name="Jouanno E."/>
            <person name="Wen M."/>
            <person name="Mejri S."/>
            <person name="Dirks R."/>
            <person name="Jansen H."/>
            <person name="Henkel C."/>
            <person name="Chen W.J."/>
            <person name="Zahm M."/>
            <person name="Cabau C."/>
            <person name="Klopp C."/>
            <person name="Thompson A.W."/>
            <person name="Robinson-Rechavi M."/>
            <person name="Braasch I."/>
            <person name="Lecointre G."/>
            <person name="Bobe J."/>
            <person name="Postlethwait J.H."/>
            <person name="Berthelot C."/>
            <person name="Roest Crollius H."/>
            <person name="Guiguen Y."/>
        </authorList>
    </citation>
    <scope>NUCLEOTIDE SEQUENCE</scope>
    <source>
        <strain evidence="2">NC1722</strain>
    </source>
</reference>
<sequence>MQRCTFIIKERVSWLFGKRFNWTLALHFREEGEAGRLERFSQQARSSGPGGLQRRWRQTHLQVLPAYHDPPRTRAPGTRHGVPLSGDLTTDGPWVWPIIINRRVEG</sequence>
<dbReference type="AlphaFoldDB" id="A0AAD7WUV3"/>
<organism evidence="2 3">
    <name type="scientific">Aldrovandia affinis</name>
    <dbReference type="NCBI Taxonomy" id="143900"/>
    <lineage>
        <taxon>Eukaryota</taxon>
        <taxon>Metazoa</taxon>
        <taxon>Chordata</taxon>
        <taxon>Craniata</taxon>
        <taxon>Vertebrata</taxon>
        <taxon>Euteleostomi</taxon>
        <taxon>Actinopterygii</taxon>
        <taxon>Neopterygii</taxon>
        <taxon>Teleostei</taxon>
        <taxon>Notacanthiformes</taxon>
        <taxon>Halosauridae</taxon>
        <taxon>Aldrovandia</taxon>
    </lineage>
</organism>